<dbReference type="Proteomes" id="UP001301769">
    <property type="component" value="Unassembled WGS sequence"/>
</dbReference>
<comment type="caution">
    <text evidence="2">The sequence shown here is derived from an EMBL/GenBank/DDBJ whole genome shotgun (WGS) entry which is preliminary data.</text>
</comment>
<feature type="region of interest" description="Disordered" evidence="1">
    <location>
        <begin position="1"/>
        <end position="25"/>
    </location>
</feature>
<sequence>MDERPVHLNGLTGEESAPGEEFPNNLDSPQYMLLNFVDNEPTYGFPMFPSHNGNASFLATEQPGHGMNNIGQLGTSESHDLLTTPVWMYHTTPLQEYVGWQRVPIMEPHTMNVEGVSPDANENAKEGRGRQGWTPDQDRFLLESWKKGRKYTEIAEEMSKKFPEKGKTTPNCLVKRVGKIQNQDWDLLARAVHNSMAKFQEEIESQIDKLKSEHGLSIDNEMHRQIISGLSKQVPALVQKKITVWKKSRSNTSLSRSAVE</sequence>
<reference evidence="2" key="2">
    <citation type="submission" date="2023-05" db="EMBL/GenBank/DDBJ databases">
        <authorList>
            <consortium name="Lawrence Berkeley National Laboratory"/>
            <person name="Steindorff A."/>
            <person name="Hensen N."/>
            <person name="Bonometti L."/>
            <person name="Westerberg I."/>
            <person name="Brannstrom I.O."/>
            <person name="Guillou S."/>
            <person name="Cros-Aarteil S."/>
            <person name="Calhoun S."/>
            <person name="Haridas S."/>
            <person name="Kuo A."/>
            <person name="Mondo S."/>
            <person name="Pangilinan J."/>
            <person name="Riley R."/>
            <person name="Labutti K."/>
            <person name="Andreopoulos B."/>
            <person name="Lipzen A."/>
            <person name="Chen C."/>
            <person name="Yanf M."/>
            <person name="Daum C."/>
            <person name="Ng V."/>
            <person name="Clum A."/>
            <person name="Ohm R."/>
            <person name="Martin F."/>
            <person name="Silar P."/>
            <person name="Natvig D."/>
            <person name="Lalanne C."/>
            <person name="Gautier V."/>
            <person name="Ament-Velasquez S.L."/>
            <person name="Kruys A."/>
            <person name="Hutchinson M.I."/>
            <person name="Powell A.J."/>
            <person name="Barry K."/>
            <person name="Miller A.N."/>
            <person name="Grigoriev I.V."/>
            <person name="Debuchy R."/>
            <person name="Gladieux P."/>
            <person name="Thoren M.H."/>
            <person name="Johannesson H."/>
        </authorList>
    </citation>
    <scope>NUCLEOTIDE SEQUENCE</scope>
    <source>
        <strain evidence="2">PSN293</strain>
    </source>
</reference>
<keyword evidence="3" id="KW-1185">Reference proteome</keyword>
<gene>
    <name evidence="2" type="ORF">QBC37DRAFT_421687</name>
</gene>
<evidence type="ECO:0000313" key="3">
    <source>
        <dbReference type="Proteomes" id="UP001301769"/>
    </source>
</evidence>
<protein>
    <recommendedName>
        <fullName evidence="4">Myb-like domain-containing protein</fullName>
    </recommendedName>
</protein>
<organism evidence="2 3">
    <name type="scientific">Rhypophila decipiens</name>
    <dbReference type="NCBI Taxonomy" id="261697"/>
    <lineage>
        <taxon>Eukaryota</taxon>
        <taxon>Fungi</taxon>
        <taxon>Dikarya</taxon>
        <taxon>Ascomycota</taxon>
        <taxon>Pezizomycotina</taxon>
        <taxon>Sordariomycetes</taxon>
        <taxon>Sordariomycetidae</taxon>
        <taxon>Sordariales</taxon>
        <taxon>Naviculisporaceae</taxon>
        <taxon>Rhypophila</taxon>
    </lineage>
</organism>
<dbReference type="AlphaFoldDB" id="A0AAN7B7Z4"/>
<proteinExistence type="predicted"/>
<evidence type="ECO:0008006" key="4">
    <source>
        <dbReference type="Google" id="ProtNLM"/>
    </source>
</evidence>
<evidence type="ECO:0000313" key="2">
    <source>
        <dbReference type="EMBL" id="KAK4214223.1"/>
    </source>
</evidence>
<evidence type="ECO:0000256" key="1">
    <source>
        <dbReference type="SAM" id="MobiDB-lite"/>
    </source>
</evidence>
<reference evidence="2" key="1">
    <citation type="journal article" date="2023" name="Mol. Phylogenet. Evol.">
        <title>Genome-scale phylogeny and comparative genomics of the fungal order Sordariales.</title>
        <authorList>
            <person name="Hensen N."/>
            <person name="Bonometti L."/>
            <person name="Westerberg I."/>
            <person name="Brannstrom I.O."/>
            <person name="Guillou S."/>
            <person name="Cros-Aarteil S."/>
            <person name="Calhoun S."/>
            <person name="Haridas S."/>
            <person name="Kuo A."/>
            <person name="Mondo S."/>
            <person name="Pangilinan J."/>
            <person name="Riley R."/>
            <person name="LaButti K."/>
            <person name="Andreopoulos B."/>
            <person name="Lipzen A."/>
            <person name="Chen C."/>
            <person name="Yan M."/>
            <person name="Daum C."/>
            <person name="Ng V."/>
            <person name="Clum A."/>
            <person name="Steindorff A."/>
            <person name="Ohm R.A."/>
            <person name="Martin F."/>
            <person name="Silar P."/>
            <person name="Natvig D.O."/>
            <person name="Lalanne C."/>
            <person name="Gautier V."/>
            <person name="Ament-Velasquez S.L."/>
            <person name="Kruys A."/>
            <person name="Hutchinson M.I."/>
            <person name="Powell A.J."/>
            <person name="Barry K."/>
            <person name="Miller A.N."/>
            <person name="Grigoriev I.V."/>
            <person name="Debuchy R."/>
            <person name="Gladieux P."/>
            <person name="Hiltunen Thoren M."/>
            <person name="Johannesson H."/>
        </authorList>
    </citation>
    <scope>NUCLEOTIDE SEQUENCE</scope>
    <source>
        <strain evidence="2">PSN293</strain>
    </source>
</reference>
<feature type="region of interest" description="Disordered" evidence="1">
    <location>
        <begin position="112"/>
        <end position="137"/>
    </location>
</feature>
<dbReference type="EMBL" id="MU858097">
    <property type="protein sequence ID" value="KAK4214223.1"/>
    <property type="molecule type" value="Genomic_DNA"/>
</dbReference>
<name>A0AAN7B7Z4_9PEZI</name>
<accession>A0AAN7B7Z4</accession>